<name>A0A4S4NJC2_9RHOB</name>
<keyword evidence="2" id="KW-0732">Signal</keyword>
<dbReference type="PROSITE" id="PS51318">
    <property type="entry name" value="TAT"/>
    <property type="match status" value="1"/>
</dbReference>
<dbReference type="AlphaFoldDB" id="A0A4S4NJC2"/>
<feature type="region of interest" description="Disordered" evidence="1">
    <location>
        <begin position="127"/>
        <end position="161"/>
    </location>
</feature>
<comment type="caution">
    <text evidence="3">The sequence shown here is derived from an EMBL/GenBank/DDBJ whole genome shotgun (WGS) entry which is preliminary data.</text>
</comment>
<feature type="signal peptide" evidence="2">
    <location>
        <begin position="1"/>
        <end position="26"/>
    </location>
</feature>
<dbReference type="Proteomes" id="UP000306602">
    <property type="component" value="Unassembled WGS sequence"/>
</dbReference>
<evidence type="ECO:0000313" key="3">
    <source>
        <dbReference type="EMBL" id="THH36200.1"/>
    </source>
</evidence>
<evidence type="ECO:0000313" key="4">
    <source>
        <dbReference type="Proteomes" id="UP000306602"/>
    </source>
</evidence>
<organism evidence="3 4">
    <name type="scientific">Aliishimia ponticola</name>
    <dbReference type="NCBI Taxonomy" id="2499833"/>
    <lineage>
        <taxon>Bacteria</taxon>
        <taxon>Pseudomonadati</taxon>
        <taxon>Pseudomonadota</taxon>
        <taxon>Alphaproteobacteria</taxon>
        <taxon>Rhodobacterales</taxon>
        <taxon>Paracoccaceae</taxon>
        <taxon>Aliishimia</taxon>
    </lineage>
</organism>
<gene>
    <name evidence="3" type="ORF">E4Z66_14215</name>
</gene>
<dbReference type="InterPro" id="IPR006311">
    <property type="entry name" value="TAT_signal"/>
</dbReference>
<evidence type="ECO:0008006" key="5">
    <source>
        <dbReference type="Google" id="ProtNLM"/>
    </source>
</evidence>
<keyword evidence="4" id="KW-1185">Reference proteome</keyword>
<dbReference type="RefSeq" id="WP_136463669.1">
    <property type="nucleotide sequence ID" value="NZ_SRKY01000003.1"/>
</dbReference>
<reference evidence="3 4" key="1">
    <citation type="submission" date="2019-04" db="EMBL/GenBank/DDBJ databases">
        <title>Shimia ponticola sp. nov., isolated from seawater.</title>
        <authorList>
            <person name="Kim Y.-O."/>
            <person name="Yoon J.-H."/>
        </authorList>
    </citation>
    <scope>NUCLEOTIDE SEQUENCE [LARGE SCALE GENOMIC DNA]</scope>
    <source>
        <strain evidence="3 4">MYP11</strain>
    </source>
</reference>
<dbReference type="EMBL" id="SRKY01000003">
    <property type="protein sequence ID" value="THH36200.1"/>
    <property type="molecule type" value="Genomic_DNA"/>
</dbReference>
<proteinExistence type="predicted"/>
<evidence type="ECO:0000256" key="2">
    <source>
        <dbReference type="SAM" id="SignalP"/>
    </source>
</evidence>
<sequence>MRRRQFLSLLGAAGMAPALPMPAARAAAVGAAGYNRYMYGLAVFHAHTRASISAVDLAGKLKVSLGTAEAMLGEMTAKGVVGPILNSSAMRAISRTSVGPHVVSVPKPSDLGAAPKDLLNRVAAQLESDAVAPDADDDVPPAISPDAAPDADTVQDRNAAP</sequence>
<evidence type="ECO:0000256" key="1">
    <source>
        <dbReference type="SAM" id="MobiDB-lite"/>
    </source>
</evidence>
<dbReference type="OrthoDB" id="7875785at2"/>
<feature type="chain" id="PRO_5020472347" description="MarR family transcriptional regulator" evidence="2">
    <location>
        <begin position="27"/>
        <end position="161"/>
    </location>
</feature>
<accession>A0A4S4NJC2</accession>
<feature type="compositionally biased region" description="Low complexity" evidence="1">
    <location>
        <begin position="140"/>
        <end position="152"/>
    </location>
</feature>
<protein>
    <recommendedName>
        <fullName evidence="5">MarR family transcriptional regulator</fullName>
    </recommendedName>
</protein>